<dbReference type="GO" id="GO:0004672">
    <property type="term" value="F:protein kinase activity"/>
    <property type="evidence" value="ECO:0007669"/>
    <property type="project" value="InterPro"/>
</dbReference>
<accession>A0A0A0KB08</accession>
<evidence type="ECO:0000313" key="3">
    <source>
        <dbReference type="Proteomes" id="UP000029981"/>
    </source>
</evidence>
<reference evidence="2 3" key="3">
    <citation type="journal article" date="2010" name="BMC Genomics">
        <title>Transcriptome sequencing and comparative analysis of cucumber flowers with different sex types.</title>
        <authorList>
            <person name="Guo S."/>
            <person name="Zheng Y."/>
            <person name="Joung J.G."/>
            <person name="Liu S."/>
            <person name="Zhang Z."/>
            <person name="Crasta O.R."/>
            <person name="Sobral B.W."/>
            <person name="Xu Y."/>
            <person name="Huang S."/>
            <person name="Fei Z."/>
        </authorList>
    </citation>
    <scope>NUCLEOTIDE SEQUENCE [LARGE SCALE GENOMIC DNA]</scope>
    <source>
        <strain evidence="3">cv. 9930</strain>
    </source>
</reference>
<keyword evidence="3" id="KW-1185">Reference proteome</keyword>
<protein>
    <recommendedName>
        <fullName evidence="1">Protein kinase domain-containing protein</fullName>
    </recommendedName>
</protein>
<proteinExistence type="predicted"/>
<name>A0A0A0KB08_CUCSA</name>
<organism evidence="2 3">
    <name type="scientific">Cucumis sativus</name>
    <name type="common">Cucumber</name>
    <dbReference type="NCBI Taxonomy" id="3659"/>
    <lineage>
        <taxon>Eukaryota</taxon>
        <taxon>Viridiplantae</taxon>
        <taxon>Streptophyta</taxon>
        <taxon>Embryophyta</taxon>
        <taxon>Tracheophyta</taxon>
        <taxon>Spermatophyta</taxon>
        <taxon>Magnoliopsida</taxon>
        <taxon>eudicotyledons</taxon>
        <taxon>Gunneridae</taxon>
        <taxon>Pentapetalae</taxon>
        <taxon>rosids</taxon>
        <taxon>fabids</taxon>
        <taxon>Cucurbitales</taxon>
        <taxon>Cucurbitaceae</taxon>
        <taxon>Benincaseae</taxon>
        <taxon>Cucumis</taxon>
    </lineage>
</organism>
<dbReference type="InterPro" id="IPR000719">
    <property type="entry name" value="Prot_kinase_dom"/>
</dbReference>
<dbReference type="PROSITE" id="PS50011">
    <property type="entry name" value="PROTEIN_KINASE_DOM"/>
    <property type="match status" value="1"/>
</dbReference>
<reference evidence="2 3" key="2">
    <citation type="journal article" date="2009" name="PLoS ONE">
        <title>An integrated genetic and cytogenetic map of the cucumber genome.</title>
        <authorList>
            <person name="Ren Y."/>
            <person name="Zhang Z."/>
            <person name="Liu J."/>
            <person name="Staub J.E."/>
            <person name="Han Y."/>
            <person name="Cheng Z."/>
            <person name="Li X."/>
            <person name="Lu J."/>
            <person name="Miao H."/>
            <person name="Kang H."/>
            <person name="Xie B."/>
            <person name="Gu X."/>
            <person name="Wang X."/>
            <person name="Du Y."/>
            <person name="Jin W."/>
            <person name="Huang S."/>
        </authorList>
    </citation>
    <scope>NUCLEOTIDE SEQUENCE [LARGE SCALE GENOMIC DNA]</scope>
    <source>
        <strain evidence="3">cv. 9930</strain>
    </source>
</reference>
<dbReference type="PANTHER" id="PTHR45631:SF202">
    <property type="entry name" value="SENESCENCE-INDUCED RECEPTOR-LIKE SERINE_THREONINE-PROTEIN KINASE"/>
    <property type="match status" value="1"/>
</dbReference>
<dbReference type="InterPro" id="IPR011009">
    <property type="entry name" value="Kinase-like_dom_sf"/>
</dbReference>
<reference evidence="2 3" key="1">
    <citation type="journal article" date="2009" name="Nat. Genet.">
        <title>The genome of the cucumber, Cucumis sativus L.</title>
        <authorList>
            <person name="Huang S."/>
            <person name="Li R."/>
            <person name="Zhang Z."/>
            <person name="Li L."/>
            <person name="Gu X."/>
            <person name="Fan W."/>
            <person name="Lucas W.J."/>
            <person name="Wang X."/>
            <person name="Xie B."/>
            <person name="Ni P."/>
            <person name="Ren Y."/>
            <person name="Zhu H."/>
            <person name="Li J."/>
            <person name="Lin K."/>
            <person name="Jin W."/>
            <person name="Fei Z."/>
            <person name="Li G."/>
            <person name="Staub J."/>
            <person name="Kilian A."/>
            <person name="van der Vossen E.A."/>
            <person name="Wu Y."/>
            <person name="Guo J."/>
            <person name="He J."/>
            <person name="Jia Z."/>
            <person name="Ren Y."/>
            <person name="Tian G."/>
            <person name="Lu Y."/>
            <person name="Ruan J."/>
            <person name="Qian W."/>
            <person name="Wang M."/>
            <person name="Huang Q."/>
            <person name="Li B."/>
            <person name="Xuan Z."/>
            <person name="Cao J."/>
            <person name="Asan"/>
            <person name="Wu Z."/>
            <person name="Zhang J."/>
            <person name="Cai Q."/>
            <person name="Bai Y."/>
            <person name="Zhao B."/>
            <person name="Han Y."/>
            <person name="Li Y."/>
            <person name="Li X."/>
            <person name="Wang S."/>
            <person name="Shi Q."/>
            <person name="Liu S."/>
            <person name="Cho W.K."/>
            <person name="Kim J.Y."/>
            <person name="Xu Y."/>
            <person name="Heller-Uszynska K."/>
            <person name="Miao H."/>
            <person name="Cheng Z."/>
            <person name="Zhang S."/>
            <person name="Wu J."/>
            <person name="Yang Y."/>
            <person name="Kang H."/>
            <person name="Li M."/>
            <person name="Liang H."/>
            <person name="Ren X."/>
            <person name="Shi Z."/>
            <person name="Wen M."/>
            <person name="Jian M."/>
            <person name="Yang H."/>
            <person name="Zhang G."/>
            <person name="Yang Z."/>
            <person name="Chen R."/>
            <person name="Liu S."/>
            <person name="Li J."/>
            <person name="Ma L."/>
            <person name="Liu H."/>
            <person name="Zhou Y."/>
            <person name="Zhao J."/>
            <person name="Fang X."/>
            <person name="Li G."/>
            <person name="Fang L."/>
            <person name="Li Y."/>
            <person name="Liu D."/>
            <person name="Zheng H."/>
            <person name="Zhang Y."/>
            <person name="Qin N."/>
            <person name="Li Z."/>
            <person name="Yang G."/>
            <person name="Yang S."/>
            <person name="Bolund L."/>
            <person name="Kristiansen K."/>
            <person name="Zheng H."/>
            <person name="Li S."/>
            <person name="Zhang X."/>
            <person name="Yang H."/>
            <person name="Wang J."/>
            <person name="Sun R."/>
            <person name="Zhang B."/>
            <person name="Jiang S."/>
            <person name="Wang J."/>
            <person name="Du Y."/>
            <person name="Li S."/>
        </authorList>
    </citation>
    <scope>NUCLEOTIDE SEQUENCE [LARGE SCALE GENOMIC DNA]</scope>
    <source>
        <strain evidence="3">cv. 9930</strain>
    </source>
</reference>
<feature type="domain" description="Protein kinase" evidence="1">
    <location>
        <begin position="1"/>
        <end position="155"/>
    </location>
</feature>
<dbReference type="GO" id="GO:0005524">
    <property type="term" value="F:ATP binding"/>
    <property type="evidence" value="ECO:0007669"/>
    <property type="project" value="InterPro"/>
</dbReference>
<dbReference type="Pfam" id="PF07714">
    <property type="entry name" value="PK_Tyr_Ser-Thr"/>
    <property type="match status" value="1"/>
</dbReference>
<sequence>MRLRLVCKGEEEKFRCTCCGVSWWIVWRPHSGCSYLLDHKVTDDVQVAVKMLSPLSAHSYQQFQTEVILLMRVYHGNLTSHVGYLNEKNHFGLIYEYMTKGNLAQVLSCSANYYRRLFSRVNSTRTFNQFMYAHRKSSFLNLGRWTSDYNSYSTR</sequence>
<dbReference type="EMBL" id="CM002928">
    <property type="protein sequence ID" value="KGN45552.1"/>
    <property type="molecule type" value="Genomic_DNA"/>
</dbReference>
<dbReference type="PANTHER" id="PTHR45631">
    <property type="entry name" value="OS07G0107800 PROTEIN-RELATED"/>
    <property type="match status" value="1"/>
</dbReference>
<evidence type="ECO:0000313" key="2">
    <source>
        <dbReference type="EMBL" id="KGN45552.1"/>
    </source>
</evidence>
<dbReference type="Gene3D" id="3.30.200.20">
    <property type="entry name" value="Phosphorylase Kinase, domain 1"/>
    <property type="match status" value="1"/>
</dbReference>
<evidence type="ECO:0000259" key="1">
    <source>
        <dbReference type="PROSITE" id="PS50011"/>
    </source>
</evidence>
<reference evidence="2 3" key="4">
    <citation type="journal article" date="2011" name="BMC Genomics">
        <title>RNA-Seq improves annotation of protein-coding genes in the cucumber genome.</title>
        <authorList>
            <person name="Li Z."/>
            <person name="Zhang Z."/>
            <person name="Yan P."/>
            <person name="Huang S."/>
            <person name="Fei Z."/>
            <person name="Lin K."/>
        </authorList>
    </citation>
    <scope>NUCLEOTIDE SEQUENCE [LARGE SCALE GENOMIC DNA]</scope>
    <source>
        <strain evidence="3">cv. 9930</strain>
    </source>
</reference>
<gene>
    <name evidence="2" type="ORF">Csa_7G452070</name>
</gene>
<dbReference type="Gramene" id="KGN45552">
    <property type="protein sequence ID" value="KGN45552"/>
    <property type="gene ID" value="Csa_7G452070"/>
</dbReference>
<dbReference type="AlphaFoldDB" id="A0A0A0KB08"/>
<dbReference type="STRING" id="3659.A0A0A0KB08"/>
<dbReference type="InterPro" id="IPR001245">
    <property type="entry name" value="Ser-Thr/Tyr_kinase_cat_dom"/>
</dbReference>
<dbReference type="SUPFAM" id="SSF56112">
    <property type="entry name" value="Protein kinase-like (PK-like)"/>
    <property type="match status" value="1"/>
</dbReference>
<dbReference type="Proteomes" id="UP000029981">
    <property type="component" value="Chromosome 7"/>
</dbReference>